<dbReference type="EMBL" id="JAVFWL010000004">
    <property type="protein sequence ID" value="KAK6752659.1"/>
    <property type="molecule type" value="Genomic_DNA"/>
</dbReference>
<sequence>MYAIEISSFFKRDGTGFAPISTLFSLVFPDQRLVDRIDELSRVATHRTTNPVKNRNVRKIPSDSDRRHRFHSSPVLLTVELVSVLILARNLSISRTLRCCQTFSCSCSNFCVGGST</sequence>
<dbReference type="Proteomes" id="UP001303046">
    <property type="component" value="Unassembled WGS sequence"/>
</dbReference>
<accession>A0ABR1DQF2</accession>
<organism evidence="1 2">
    <name type="scientific">Necator americanus</name>
    <name type="common">Human hookworm</name>
    <dbReference type="NCBI Taxonomy" id="51031"/>
    <lineage>
        <taxon>Eukaryota</taxon>
        <taxon>Metazoa</taxon>
        <taxon>Ecdysozoa</taxon>
        <taxon>Nematoda</taxon>
        <taxon>Chromadorea</taxon>
        <taxon>Rhabditida</taxon>
        <taxon>Rhabditina</taxon>
        <taxon>Rhabditomorpha</taxon>
        <taxon>Strongyloidea</taxon>
        <taxon>Ancylostomatidae</taxon>
        <taxon>Bunostominae</taxon>
        <taxon>Necator</taxon>
    </lineage>
</organism>
<reference evidence="1 2" key="1">
    <citation type="submission" date="2023-08" db="EMBL/GenBank/DDBJ databases">
        <title>A Necator americanus chromosomal reference genome.</title>
        <authorList>
            <person name="Ilik V."/>
            <person name="Petrzelkova K.J."/>
            <person name="Pardy F."/>
            <person name="Fuh T."/>
            <person name="Niatou-Singa F.S."/>
            <person name="Gouil Q."/>
            <person name="Baker L."/>
            <person name="Ritchie M.E."/>
            <person name="Jex A.R."/>
            <person name="Gazzola D."/>
            <person name="Li H."/>
            <person name="Toshio Fujiwara R."/>
            <person name="Zhan B."/>
            <person name="Aroian R.V."/>
            <person name="Pafco B."/>
            <person name="Schwarz E.M."/>
        </authorList>
    </citation>
    <scope>NUCLEOTIDE SEQUENCE [LARGE SCALE GENOMIC DNA]</scope>
    <source>
        <strain evidence="1 2">Aroian</strain>
        <tissue evidence="1">Whole animal</tissue>
    </source>
</reference>
<name>A0ABR1DQF2_NECAM</name>
<gene>
    <name evidence="1" type="primary">Necator_chrIV.g17128</name>
    <name evidence="1" type="ORF">RB195_003830</name>
</gene>
<comment type="caution">
    <text evidence="1">The sequence shown here is derived from an EMBL/GenBank/DDBJ whole genome shotgun (WGS) entry which is preliminary data.</text>
</comment>
<protein>
    <submittedName>
        <fullName evidence="1">Uncharacterized protein</fullName>
    </submittedName>
</protein>
<keyword evidence="2" id="KW-1185">Reference proteome</keyword>
<evidence type="ECO:0000313" key="2">
    <source>
        <dbReference type="Proteomes" id="UP001303046"/>
    </source>
</evidence>
<proteinExistence type="predicted"/>
<evidence type="ECO:0000313" key="1">
    <source>
        <dbReference type="EMBL" id="KAK6752659.1"/>
    </source>
</evidence>